<feature type="transmembrane region" description="Helical" evidence="9">
    <location>
        <begin position="229"/>
        <end position="248"/>
    </location>
</feature>
<feature type="transmembrane region" description="Helical" evidence="9">
    <location>
        <begin position="46"/>
        <end position="66"/>
    </location>
</feature>
<protein>
    <submittedName>
        <fullName evidence="10">Uncharacterized protein</fullName>
    </submittedName>
</protein>
<dbReference type="Pfam" id="PF01554">
    <property type="entry name" value="MatE"/>
    <property type="match status" value="1"/>
</dbReference>
<proteinExistence type="inferred from homology"/>
<dbReference type="EMBL" id="KZ680211">
    <property type="protein sequence ID" value="PTB67232.1"/>
    <property type="molecule type" value="Genomic_DNA"/>
</dbReference>
<keyword evidence="6 9" id="KW-1133">Transmembrane helix</keyword>
<keyword evidence="11" id="KW-1185">Reference proteome</keyword>
<keyword evidence="3" id="KW-0813">Transport</keyword>
<name>A0A2T4BD23_9HYPO</name>
<organism evidence="10 11">
    <name type="scientific">Trichoderma citrinoviride</name>
    <dbReference type="NCBI Taxonomy" id="58853"/>
    <lineage>
        <taxon>Eukaryota</taxon>
        <taxon>Fungi</taxon>
        <taxon>Dikarya</taxon>
        <taxon>Ascomycota</taxon>
        <taxon>Pezizomycotina</taxon>
        <taxon>Sordariomycetes</taxon>
        <taxon>Hypocreomycetidae</taxon>
        <taxon>Hypocreales</taxon>
        <taxon>Hypocreaceae</taxon>
        <taxon>Trichoderma</taxon>
    </lineage>
</organism>
<dbReference type="Proteomes" id="UP000241546">
    <property type="component" value="Unassembled WGS sequence"/>
</dbReference>
<dbReference type="GO" id="GO:0015297">
    <property type="term" value="F:antiporter activity"/>
    <property type="evidence" value="ECO:0007669"/>
    <property type="project" value="InterPro"/>
</dbReference>
<dbReference type="InterPro" id="IPR002528">
    <property type="entry name" value="MATE_fam"/>
</dbReference>
<evidence type="ECO:0000256" key="4">
    <source>
        <dbReference type="ARBA" id="ARBA00022475"/>
    </source>
</evidence>
<dbReference type="InterPro" id="IPR052031">
    <property type="entry name" value="Membrane_Transporter-Flippase"/>
</dbReference>
<evidence type="ECO:0000313" key="10">
    <source>
        <dbReference type="EMBL" id="PTB67232.1"/>
    </source>
</evidence>
<dbReference type="GeneID" id="36598310"/>
<keyword evidence="7 9" id="KW-0472">Membrane</keyword>
<comment type="subcellular location">
    <subcellularLocation>
        <location evidence="1">Cell membrane</location>
        <topology evidence="1">Multi-pass membrane protein</topology>
    </subcellularLocation>
</comment>
<dbReference type="AlphaFoldDB" id="A0A2T4BD23"/>
<sequence>MSSSSRDSTPENHETDALNSSSVSTSKPTTNKLQTLLSLPLHRDRYYGALTFNTASFILPALYSTLSKLWVSKIDSSMVVTTDSFTYINTFSEALNEGLPRAAWLIIGDKASRSLPQRLQLTHTLIAFQSLVGFLLSVVFLAAAPSFAESFVPQEVRQASLTYVRITSFTVLSGAVETAVASATRALDKPDVPLVISSVKFAVNIILDLLIISNFHVGSFTPTVNMQGIIQLVCNLTAALMGLAYFLYSASFSTWRKQHQHLPLDGHNTTTTSHSLSPSVRALRVLLPPGLIFFAESAIRNALYLWLVTTVVALGSVYATAWGVFNTIRWGLVMVPVQALEATSLQFIGHKWGQWRQLIGPNNRRPKASWTELYSLVSPAIRSLLIALLVEVPIAIFLSVFGARPFALYISGSSEVADVTAHMWRTIDWCYIFYAMSTQLATILQATRPKWYLYQSLASNLLYVLPWAIVCQVAHLDQENAWTYHSFIFGGSLVFSFVDVLIVVGVWMWTLRTGKARLEVIQSS</sequence>
<dbReference type="PANTHER" id="PTHR43549">
    <property type="entry name" value="MULTIDRUG RESISTANCE PROTEIN YPNP-RELATED"/>
    <property type="match status" value="1"/>
</dbReference>
<evidence type="ECO:0000313" key="11">
    <source>
        <dbReference type="Proteomes" id="UP000241546"/>
    </source>
</evidence>
<evidence type="ECO:0000256" key="2">
    <source>
        <dbReference type="ARBA" id="ARBA00010199"/>
    </source>
</evidence>
<feature type="transmembrane region" description="Helical" evidence="9">
    <location>
        <begin position="121"/>
        <end position="143"/>
    </location>
</feature>
<evidence type="ECO:0000256" key="7">
    <source>
        <dbReference type="ARBA" id="ARBA00023136"/>
    </source>
</evidence>
<reference evidence="11" key="1">
    <citation type="submission" date="2016-07" db="EMBL/GenBank/DDBJ databases">
        <title>Multiple horizontal gene transfer events from other fungi enriched the ability of initially mycotrophic Trichoderma (Ascomycota) to feed on dead plant biomass.</title>
        <authorList>
            <consortium name="DOE Joint Genome Institute"/>
            <person name="Atanasova L."/>
            <person name="Chenthamara K."/>
            <person name="Zhang J."/>
            <person name="Grujic M."/>
            <person name="Henrissat B."/>
            <person name="Kuo A."/>
            <person name="Aerts A."/>
            <person name="Salamov A."/>
            <person name="Lipzen A."/>
            <person name="Labutti K."/>
            <person name="Barry K."/>
            <person name="Miao Y."/>
            <person name="Rahimi M.J."/>
            <person name="Shen Q."/>
            <person name="Grigoriev I.V."/>
            <person name="Kubicek C.P."/>
            <person name="Druzhinina I.S."/>
        </authorList>
    </citation>
    <scope>NUCLEOTIDE SEQUENCE [LARGE SCALE GENOMIC DNA]</scope>
    <source>
        <strain evidence="11">TUCIM 6016</strain>
    </source>
</reference>
<feature type="transmembrane region" description="Helical" evidence="9">
    <location>
        <begin position="487"/>
        <end position="509"/>
    </location>
</feature>
<dbReference type="GO" id="GO:0042910">
    <property type="term" value="F:xenobiotic transmembrane transporter activity"/>
    <property type="evidence" value="ECO:0007669"/>
    <property type="project" value="InterPro"/>
</dbReference>
<feature type="transmembrane region" description="Helical" evidence="9">
    <location>
        <begin position="457"/>
        <end position="475"/>
    </location>
</feature>
<dbReference type="GO" id="GO:0005886">
    <property type="term" value="C:plasma membrane"/>
    <property type="evidence" value="ECO:0007669"/>
    <property type="project" value="UniProtKB-SubCell"/>
</dbReference>
<evidence type="ECO:0000256" key="8">
    <source>
        <dbReference type="SAM" id="MobiDB-lite"/>
    </source>
</evidence>
<feature type="compositionally biased region" description="Polar residues" evidence="8">
    <location>
        <begin position="17"/>
        <end position="29"/>
    </location>
</feature>
<feature type="transmembrane region" description="Helical" evidence="9">
    <location>
        <begin position="194"/>
        <end position="217"/>
    </location>
</feature>
<feature type="transmembrane region" description="Helical" evidence="9">
    <location>
        <begin position="380"/>
        <end position="401"/>
    </location>
</feature>
<feature type="transmembrane region" description="Helical" evidence="9">
    <location>
        <begin position="303"/>
        <end position="325"/>
    </location>
</feature>
<dbReference type="RefSeq" id="XP_024750552.1">
    <property type="nucleotide sequence ID" value="XM_024890192.1"/>
</dbReference>
<feature type="transmembrane region" description="Helical" evidence="9">
    <location>
        <begin position="163"/>
        <end position="182"/>
    </location>
</feature>
<evidence type="ECO:0000256" key="6">
    <source>
        <dbReference type="ARBA" id="ARBA00022989"/>
    </source>
</evidence>
<evidence type="ECO:0000256" key="1">
    <source>
        <dbReference type="ARBA" id="ARBA00004651"/>
    </source>
</evidence>
<keyword evidence="4" id="KW-1003">Cell membrane</keyword>
<comment type="similarity">
    <text evidence="2">Belongs to the multi antimicrobial extrusion (MATE) (TC 2.A.66.1) family.</text>
</comment>
<evidence type="ECO:0000256" key="3">
    <source>
        <dbReference type="ARBA" id="ARBA00022448"/>
    </source>
</evidence>
<gene>
    <name evidence="10" type="ORF">BBK36DRAFT_1116046</name>
</gene>
<dbReference type="PANTHER" id="PTHR43549:SF2">
    <property type="entry name" value="MULTIDRUG RESISTANCE PROTEIN NORM-RELATED"/>
    <property type="match status" value="1"/>
</dbReference>
<evidence type="ECO:0000256" key="5">
    <source>
        <dbReference type="ARBA" id="ARBA00022692"/>
    </source>
</evidence>
<feature type="region of interest" description="Disordered" evidence="8">
    <location>
        <begin position="1"/>
        <end position="29"/>
    </location>
</feature>
<dbReference type="OrthoDB" id="2119662at2759"/>
<accession>A0A2T4BD23</accession>
<evidence type="ECO:0000256" key="9">
    <source>
        <dbReference type="SAM" id="Phobius"/>
    </source>
</evidence>
<keyword evidence="5 9" id="KW-0812">Transmembrane</keyword>